<reference evidence="7 8" key="1">
    <citation type="submission" date="2019-04" db="EMBL/GenBank/DDBJ databases">
        <title>Chromosome genome assembly for Takifugu flavidus.</title>
        <authorList>
            <person name="Xiao S."/>
        </authorList>
    </citation>
    <scope>NUCLEOTIDE SEQUENCE [LARGE SCALE GENOMIC DNA]</scope>
    <source>
        <strain evidence="7">HTHZ2018</strain>
        <tissue evidence="7">Muscle</tissue>
    </source>
</reference>
<gene>
    <name evidence="7" type="ORF">D4764_21G0007560</name>
</gene>
<dbReference type="SUPFAM" id="SSF48726">
    <property type="entry name" value="Immunoglobulin"/>
    <property type="match status" value="1"/>
</dbReference>
<dbReference type="InterPro" id="IPR001039">
    <property type="entry name" value="MHC_I_a_a1/a2"/>
</dbReference>
<feature type="chain" id="PRO_5022878968" evidence="5">
    <location>
        <begin position="23"/>
        <end position="403"/>
    </location>
</feature>
<proteinExistence type="inferred from homology"/>
<dbReference type="Pfam" id="PF00129">
    <property type="entry name" value="MHC_I"/>
    <property type="match status" value="1"/>
</dbReference>
<accession>A0A5C6NFN4</accession>
<dbReference type="Gene3D" id="2.60.40.10">
    <property type="entry name" value="Immunoglobulins"/>
    <property type="match status" value="1"/>
</dbReference>
<feature type="compositionally biased region" description="Basic and acidic residues" evidence="3">
    <location>
        <begin position="357"/>
        <end position="367"/>
    </location>
</feature>
<keyword evidence="5" id="KW-0732">Signal</keyword>
<dbReference type="InterPro" id="IPR036179">
    <property type="entry name" value="Ig-like_dom_sf"/>
</dbReference>
<keyword evidence="4" id="KW-0472">Membrane</keyword>
<evidence type="ECO:0000256" key="1">
    <source>
        <dbReference type="ARBA" id="ARBA00023180"/>
    </source>
</evidence>
<comment type="similarity">
    <text evidence="2">Belongs to the MHC class I family.</text>
</comment>
<evidence type="ECO:0000313" key="8">
    <source>
        <dbReference type="Proteomes" id="UP000324091"/>
    </source>
</evidence>
<dbReference type="GO" id="GO:0005615">
    <property type="term" value="C:extracellular space"/>
    <property type="evidence" value="ECO:0007669"/>
    <property type="project" value="TreeGrafter"/>
</dbReference>
<protein>
    <submittedName>
        <fullName evidence="7">DLA class I histocompatibility antigen, A9/A9 alpha chain</fullName>
    </submittedName>
</protein>
<dbReference type="InterPro" id="IPR011161">
    <property type="entry name" value="MHC_I-like_Ag-recog"/>
</dbReference>
<dbReference type="AlphaFoldDB" id="A0A5C6NFN4"/>
<evidence type="ECO:0000256" key="2">
    <source>
        <dbReference type="RuleBase" id="RU004439"/>
    </source>
</evidence>
<dbReference type="Gene3D" id="3.30.500.10">
    <property type="entry name" value="MHC class I-like antigen recognition-like"/>
    <property type="match status" value="1"/>
</dbReference>
<evidence type="ECO:0000256" key="4">
    <source>
        <dbReference type="SAM" id="Phobius"/>
    </source>
</evidence>
<dbReference type="SUPFAM" id="SSF54452">
    <property type="entry name" value="MHC antigen-recognition domain"/>
    <property type="match status" value="1"/>
</dbReference>
<evidence type="ECO:0000313" key="7">
    <source>
        <dbReference type="EMBL" id="TWW65856.1"/>
    </source>
</evidence>
<dbReference type="PROSITE" id="PS50835">
    <property type="entry name" value="IG_LIKE"/>
    <property type="match status" value="1"/>
</dbReference>
<keyword evidence="4" id="KW-1133">Transmembrane helix</keyword>
<keyword evidence="8" id="KW-1185">Reference proteome</keyword>
<dbReference type="Proteomes" id="UP000324091">
    <property type="component" value="Chromosome 21"/>
</dbReference>
<dbReference type="GO" id="GO:0006955">
    <property type="term" value="P:immune response"/>
    <property type="evidence" value="ECO:0007669"/>
    <property type="project" value="TreeGrafter"/>
</dbReference>
<sequence>MELTPFFILVFGILGLGPTVNPEKHSLHYIYTATSQPISRQGIHEFTAMGVLDGNVIDYFDSDAQKKVPRQKWMEKELDKSYWEKGTESRKSKQQWFKVNINILKTRYRQNDSDIHILQWMHGCDVDIDHDQTTFLHGIDKYSYDGANFLAFNENQEIWDARDDAARETKTRWDKVQVLREYTMAYLQKECVTWLTRFLDYQNKNEIPAKPDLYVFTTGAKDPTNMVLKCMATGFTPTNTLLQIKVGGRVLTRVDGLHSTDILPNGDGTFQKTDYVEIPRSDNSDYYCELSHPPSSLRVVKFWDKKAPDDTTKILLAVGISLPAVILIGGLLILVIKKFCIGKPKQPAVSISGSDKGLLKDKDKDSGSQDSGLSSQTSKSNEEKECEVKLCDPNSREVDCEAP</sequence>
<dbReference type="PANTHER" id="PTHR16675">
    <property type="entry name" value="MHC CLASS I-RELATED"/>
    <property type="match status" value="1"/>
</dbReference>
<dbReference type="PRINTS" id="PR01638">
    <property type="entry name" value="MHCCLASSI"/>
</dbReference>
<dbReference type="Pfam" id="PF07654">
    <property type="entry name" value="C1-set"/>
    <property type="match status" value="1"/>
</dbReference>
<dbReference type="GO" id="GO:0009897">
    <property type="term" value="C:external side of plasma membrane"/>
    <property type="evidence" value="ECO:0007669"/>
    <property type="project" value="TreeGrafter"/>
</dbReference>
<keyword evidence="1" id="KW-0325">Glycoprotein</keyword>
<dbReference type="InterPro" id="IPR013783">
    <property type="entry name" value="Ig-like_fold"/>
</dbReference>
<evidence type="ECO:0000259" key="6">
    <source>
        <dbReference type="PROSITE" id="PS50835"/>
    </source>
</evidence>
<dbReference type="InterPro" id="IPR003597">
    <property type="entry name" value="Ig_C1-set"/>
</dbReference>
<name>A0A5C6NFN4_9TELE</name>
<dbReference type="InterPro" id="IPR037055">
    <property type="entry name" value="MHC_I-like_Ag-recog_sf"/>
</dbReference>
<dbReference type="InterPro" id="IPR050208">
    <property type="entry name" value="MHC_class-I_related"/>
</dbReference>
<dbReference type="EMBL" id="RHFK02000014">
    <property type="protein sequence ID" value="TWW65856.1"/>
    <property type="molecule type" value="Genomic_DNA"/>
</dbReference>
<dbReference type="InterPro" id="IPR011162">
    <property type="entry name" value="MHC_I/II-like_Ag-recog"/>
</dbReference>
<dbReference type="PANTHER" id="PTHR16675:SF193">
    <property type="entry name" value="LOC571647 PROTEIN-RELATED"/>
    <property type="match status" value="1"/>
</dbReference>
<comment type="caution">
    <text evidence="7">The sequence shown here is derived from an EMBL/GenBank/DDBJ whole genome shotgun (WGS) entry which is preliminary data.</text>
</comment>
<feature type="signal peptide" evidence="5">
    <location>
        <begin position="1"/>
        <end position="22"/>
    </location>
</feature>
<evidence type="ECO:0000256" key="5">
    <source>
        <dbReference type="SAM" id="SignalP"/>
    </source>
</evidence>
<dbReference type="FunFam" id="3.30.500.10:FF:000005">
    <property type="entry name" value="MHC class I antigen ZKA transcript variant 1"/>
    <property type="match status" value="1"/>
</dbReference>
<organism evidence="7 8">
    <name type="scientific">Takifugu flavidus</name>
    <name type="common">sansaifugu</name>
    <dbReference type="NCBI Taxonomy" id="433684"/>
    <lineage>
        <taxon>Eukaryota</taxon>
        <taxon>Metazoa</taxon>
        <taxon>Chordata</taxon>
        <taxon>Craniata</taxon>
        <taxon>Vertebrata</taxon>
        <taxon>Euteleostomi</taxon>
        <taxon>Actinopterygii</taxon>
        <taxon>Neopterygii</taxon>
        <taxon>Teleostei</taxon>
        <taxon>Neoteleostei</taxon>
        <taxon>Acanthomorphata</taxon>
        <taxon>Eupercaria</taxon>
        <taxon>Tetraodontiformes</taxon>
        <taxon>Tetradontoidea</taxon>
        <taxon>Tetraodontidae</taxon>
        <taxon>Takifugu</taxon>
    </lineage>
</organism>
<dbReference type="InterPro" id="IPR007110">
    <property type="entry name" value="Ig-like_dom"/>
</dbReference>
<feature type="region of interest" description="Disordered" evidence="3">
    <location>
        <begin position="345"/>
        <end position="387"/>
    </location>
</feature>
<feature type="transmembrane region" description="Helical" evidence="4">
    <location>
        <begin position="314"/>
        <end position="336"/>
    </location>
</feature>
<feature type="domain" description="Ig-like" evidence="6">
    <location>
        <begin position="211"/>
        <end position="300"/>
    </location>
</feature>
<keyword evidence="4" id="KW-0812">Transmembrane</keyword>
<evidence type="ECO:0000256" key="3">
    <source>
        <dbReference type="SAM" id="MobiDB-lite"/>
    </source>
</evidence>
<feature type="compositionally biased region" description="Low complexity" evidence="3">
    <location>
        <begin position="368"/>
        <end position="379"/>
    </location>
</feature>